<dbReference type="OrthoDB" id="10062876at2759"/>
<name>A0A1M2VH63_TRAPU</name>
<comment type="caution">
    <text evidence="10">The sequence shown here is derived from an EMBL/GenBank/DDBJ whole genome shotgun (WGS) entry which is preliminary data.</text>
</comment>
<dbReference type="OMA" id="QMVIFAY"/>
<organism evidence="10 11">
    <name type="scientific">Trametes pubescens</name>
    <name type="common">White-rot fungus</name>
    <dbReference type="NCBI Taxonomy" id="154538"/>
    <lineage>
        <taxon>Eukaryota</taxon>
        <taxon>Fungi</taxon>
        <taxon>Dikarya</taxon>
        <taxon>Basidiomycota</taxon>
        <taxon>Agaricomycotina</taxon>
        <taxon>Agaricomycetes</taxon>
        <taxon>Polyporales</taxon>
        <taxon>Polyporaceae</taxon>
        <taxon>Trametes</taxon>
    </lineage>
</organism>
<evidence type="ECO:0000256" key="3">
    <source>
        <dbReference type="ARBA" id="ARBA00022692"/>
    </source>
</evidence>
<evidence type="ECO:0000256" key="6">
    <source>
        <dbReference type="ARBA" id="ARBA00023136"/>
    </source>
</evidence>
<feature type="transmembrane region" description="Helical" evidence="8">
    <location>
        <begin position="47"/>
        <end position="65"/>
    </location>
</feature>
<feature type="domain" description="Amino acid permease/ SLC12A" evidence="9">
    <location>
        <begin position="46"/>
        <end position="506"/>
    </location>
</feature>
<evidence type="ECO:0000256" key="1">
    <source>
        <dbReference type="ARBA" id="ARBA00004141"/>
    </source>
</evidence>
<sequence>MGVEDKGSDPHLVHEVVAEKHLDYDSENQVPVHTEHKLKRQLKNRHIAMISIGGVIGTGLFLGTATSLQAGGPIGLLLGYAVVGTVCYSVMISLGEMVAYLPIPGGHIKLAERFVDPAFSFVMGWNYWYNWTIILPAELSAAAVLINFWNKSINNAAWITICLVVVITINMFGAGVYGECEFIFASIKVITITGLIILGIVLDLGGGPNHDRLGFRYWKEPGPFVQYNGIPGAKGQFLGFFAVLTQAAFSFIGTEIVAIAAGEAKNPRRNLPKAIKRVYVRILLFYIGGVTIIGLLVPSSEPSLGLTTSDAGKSPFVIAIRTAGITGLPSVINAALLTSAWSAASSDLYTSSRALYGLATAGNAPKIFKKVTKGGLPIVSLLTCAAFSTLAYMGVSTGSGKVFGWFVNMTSIAGLMTWFGISVTYIRFYKGFKLQGFDRKTLPYAHALQPYAAYYAIFMCLFICFFSGWAVFLKDNWATDTFVTNYLPLILFPILYIGAKLYFRTPMVRHEDMDFISGIKEIEEETYDEPPPRNWVEKWWQWLMDDLAGHGSLMGSRAVVVTTVRDGNPTLKTTAGLFACSFSPCTSLWTFVTTPTTERKADRMSSSETEDDLYSSYTDRGPLGEEHDDVDSPVLGLWADEEERYRQRRKSGE</sequence>
<dbReference type="FunFam" id="1.20.1740.10:FF:000006">
    <property type="entry name" value="General amino acid permease"/>
    <property type="match status" value="1"/>
</dbReference>
<feature type="transmembrane region" description="Helical" evidence="8">
    <location>
        <begin position="155"/>
        <end position="175"/>
    </location>
</feature>
<dbReference type="PANTHER" id="PTHR43341">
    <property type="entry name" value="AMINO ACID PERMEASE"/>
    <property type="match status" value="1"/>
</dbReference>
<dbReference type="Proteomes" id="UP000184267">
    <property type="component" value="Unassembled WGS sequence"/>
</dbReference>
<dbReference type="Pfam" id="PF00324">
    <property type="entry name" value="AA_permease"/>
    <property type="match status" value="1"/>
</dbReference>
<gene>
    <name evidence="10" type="ORF">TRAPUB_2208</name>
</gene>
<feature type="transmembrane region" description="Helical" evidence="8">
    <location>
        <begin position="182"/>
        <end position="202"/>
    </location>
</feature>
<keyword evidence="11" id="KW-1185">Reference proteome</keyword>
<feature type="transmembrane region" description="Helical" evidence="8">
    <location>
        <begin position="278"/>
        <end position="298"/>
    </location>
</feature>
<dbReference type="InterPro" id="IPR004840">
    <property type="entry name" value="Amino_acid_permease_CS"/>
</dbReference>
<feature type="transmembrane region" description="Helical" evidence="8">
    <location>
        <begin position="237"/>
        <end position="258"/>
    </location>
</feature>
<keyword evidence="2" id="KW-0813">Transport</keyword>
<dbReference type="GO" id="GO:0016020">
    <property type="term" value="C:membrane"/>
    <property type="evidence" value="ECO:0007669"/>
    <property type="project" value="UniProtKB-SubCell"/>
</dbReference>
<evidence type="ECO:0000313" key="10">
    <source>
        <dbReference type="EMBL" id="OJT06935.1"/>
    </source>
</evidence>
<feature type="transmembrane region" description="Helical" evidence="8">
    <location>
        <begin position="451"/>
        <end position="473"/>
    </location>
</feature>
<feature type="transmembrane region" description="Helical" evidence="8">
    <location>
        <begin position="375"/>
        <end position="393"/>
    </location>
</feature>
<dbReference type="AlphaFoldDB" id="A0A1M2VH63"/>
<reference evidence="10 11" key="1">
    <citation type="submission" date="2016-10" db="EMBL/GenBank/DDBJ databases">
        <title>Genome sequence of the basidiomycete white-rot fungus Trametes pubescens.</title>
        <authorList>
            <person name="Makela M.R."/>
            <person name="Granchi Z."/>
            <person name="Peng M."/>
            <person name="De Vries R.P."/>
            <person name="Grigoriev I."/>
            <person name="Riley R."/>
            <person name="Hilden K."/>
        </authorList>
    </citation>
    <scope>NUCLEOTIDE SEQUENCE [LARGE SCALE GENOMIC DNA]</scope>
    <source>
        <strain evidence="10 11">FBCC735</strain>
    </source>
</reference>
<dbReference type="PANTHER" id="PTHR43341:SF20">
    <property type="entry name" value="AAT FAMILY AMINO ACID TRANSPORTER"/>
    <property type="match status" value="1"/>
</dbReference>
<protein>
    <submittedName>
        <fullName evidence="10">Dicarboxylic amino acid permease</fullName>
    </submittedName>
</protein>
<dbReference type="InterPro" id="IPR050524">
    <property type="entry name" value="APC_YAT"/>
</dbReference>
<feature type="transmembrane region" description="Helical" evidence="8">
    <location>
        <begin position="405"/>
        <end position="430"/>
    </location>
</feature>
<feature type="transmembrane region" description="Helical" evidence="8">
    <location>
        <begin position="128"/>
        <end position="149"/>
    </location>
</feature>
<dbReference type="InterPro" id="IPR004841">
    <property type="entry name" value="AA-permease/SLC12A_dom"/>
</dbReference>
<dbReference type="GO" id="GO:0015171">
    <property type="term" value="F:amino acid transmembrane transporter activity"/>
    <property type="evidence" value="ECO:0007669"/>
    <property type="project" value="TreeGrafter"/>
</dbReference>
<feature type="transmembrane region" description="Helical" evidence="8">
    <location>
        <begin position="318"/>
        <end position="343"/>
    </location>
</feature>
<evidence type="ECO:0000256" key="7">
    <source>
        <dbReference type="SAM" id="MobiDB-lite"/>
    </source>
</evidence>
<dbReference type="EMBL" id="MNAD01001237">
    <property type="protein sequence ID" value="OJT06935.1"/>
    <property type="molecule type" value="Genomic_DNA"/>
</dbReference>
<dbReference type="Gene3D" id="1.20.1740.10">
    <property type="entry name" value="Amino acid/polyamine transporter I"/>
    <property type="match status" value="1"/>
</dbReference>
<dbReference type="PROSITE" id="PS00218">
    <property type="entry name" value="AMINO_ACID_PERMEASE_1"/>
    <property type="match status" value="1"/>
</dbReference>
<evidence type="ECO:0000256" key="4">
    <source>
        <dbReference type="ARBA" id="ARBA00022970"/>
    </source>
</evidence>
<evidence type="ECO:0000256" key="5">
    <source>
        <dbReference type="ARBA" id="ARBA00022989"/>
    </source>
</evidence>
<proteinExistence type="predicted"/>
<evidence type="ECO:0000256" key="2">
    <source>
        <dbReference type="ARBA" id="ARBA00022448"/>
    </source>
</evidence>
<evidence type="ECO:0000313" key="11">
    <source>
        <dbReference type="Proteomes" id="UP000184267"/>
    </source>
</evidence>
<dbReference type="STRING" id="154538.A0A1M2VH63"/>
<accession>A0A1M2VH63</accession>
<feature type="transmembrane region" description="Helical" evidence="8">
    <location>
        <begin position="485"/>
        <end position="503"/>
    </location>
</feature>
<keyword evidence="4" id="KW-0029">Amino-acid transport</keyword>
<feature type="transmembrane region" description="Helical" evidence="8">
    <location>
        <begin position="77"/>
        <end position="103"/>
    </location>
</feature>
<comment type="subcellular location">
    <subcellularLocation>
        <location evidence="1">Membrane</location>
        <topology evidence="1">Multi-pass membrane protein</topology>
    </subcellularLocation>
</comment>
<keyword evidence="5 8" id="KW-1133">Transmembrane helix</keyword>
<evidence type="ECO:0000259" key="9">
    <source>
        <dbReference type="Pfam" id="PF00324"/>
    </source>
</evidence>
<feature type="region of interest" description="Disordered" evidence="7">
    <location>
        <begin position="599"/>
        <end position="635"/>
    </location>
</feature>
<keyword evidence="6 8" id="KW-0472">Membrane</keyword>
<keyword evidence="3 8" id="KW-0812">Transmembrane</keyword>
<evidence type="ECO:0000256" key="8">
    <source>
        <dbReference type="SAM" id="Phobius"/>
    </source>
</evidence>